<accession>A0ACD0NV87</accession>
<organism evidence="1 2">
    <name type="scientific">Violaceomyces palustris</name>
    <dbReference type="NCBI Taxonomy" id="1673888"/>
    <lineage>
        <taxon>Eukaryota</taxon>
        <taxon>Fungi</taxon>
        <taxon>Dikarya</taxon>
        <taxon>Basidiomycota</taxon>
        <taxon>Ustilaginomycotina</taxon>
        <taxon>Ustilaginomycetes</taxon>
        <taxon>Violaceomycetales</taxon>
        <taxon>Violaceomycetaceae</taxon>
        <taxon>Violaceomyces</taxon>
    </lineage>
</organism>
<feature type="non-terminal residue" evidence="1">
    <location>
        <position position="1"/>
    </location>
</feature>
<name>A0ACD0NV87_9BASI</name>
<sequence length="97" mass="11462">VTRYRLRKVAKEAGIKRCVAIRKPVLTTKHTHRHYQWAKANKERDWNMVLFTDERSVEAYIPRNMTSTFRSGRQTLMVWAGIAYNFKTPLFPIPLTP</sequence>
<dbReference type="EMBL" id="KZ820014">
    <property type="protein sequence ID" value="PWN49721.1"/>
    <property type="molecule type" value="Genomic_DNA"/>
</dbReference>
<dbReference type="Proteomes" id="UP000245626">
    <property type="component" value="Unassembled WGS sequence"/>
</dbReference>
<proteinExistence type="predicted"/>
<reference evidence="1 2" key="1">
    <citation type="journal article" date="2018" name="Mol. Biol. Evol.">
        <title>Broad Genomic Sampling Reveals a Smut Pathogenic Ancestry of the Fungal Clade Ustilaginomycotina.</title>
        <authorList>
            <person name="Kijpornyongpan T."/>
            <person name="Mondo S.J."/>
            <person name="Barry K."/>
            <person name="Sandor L."/>
            <person name="Lee J."/>
            <person name="Lipzen A."/>
            <person name="Pangilinan J."/>
            <person name="LaButti K."/>
            <person name="Hainaut M."/>
            <person name="Henrissat B."/>
            <person name="Grigoriev I.V."/>
            <person name="Spatafora J.W."/>
            <person name="Aime M.C."/>
        </authorList>
    </citation>
    <scope>NUCLEOTIDE SEQUENCE [LARGE SCALE GENOMIC DNA]</scope>
    <source>
        <strain evidence="1 2">SA 807</strain>
    </source>
</reference>
<evidence type="ECO:0000313" key="2">
    <source>
        <dbReference type="Proteomes" id="UP000245626"/>
    </source>
</evidence>
<gene>
    <name evidence="1" type="ORF">IE53DRAFT_303788</name>
</gene>
<keyword evidence="2" id="KW-1185">Reference proteome</keyword>
<protein>
    <submittedName>
        <fullName evidence="1">Uncharacterized protein</fullName>
    </submittedName>
</protein>
<feature type="non-terminal residue" evidence="1">
    <location>
        <position position="97"/>
    </location>
</feature>
<evidence type="ECO:0000313" key="1">
    <source>
        <dbReference type="EMBL" id="PWN49721.1"/>
    </source>
</evidence>